<evidence type="ECO:0000313" key="3">
    <source>
        <dbReference type="Proteomes" id="UP001596101"/>
    </source>
</evidence>
<protein>
    <submittedName>
        <fullName evidence="2">DUF5710 domain-containing protein</fullName>
    </submittedName>
</protein>
<evidence type="ECO:0000313" key="2">
    <source>
        <dbReference type="EMBL" id="MFC5478513.1"/>
    </source>
</evidence>
<accession>A0ABW0MJV1</accession>
<feature type="domain" description="DUF5710" evidence="1">
    <location>
        <begin position="1"/>
        <end position="43"/>
    </location>
</feature>
<name>A0ABW0MJV1_9BURK</name>
<dbReference type="RefSeq" id="WP_379754341.1">
    <property type="nucleotide sequence ID" value="NZ_JBHSMR010000013.1"/>
</dbReference>
<organism evidence="2 3">
    <name type="scientific">Massilia suwonensis</name>
    <dbReference type="NCBI Taxonomy" id="648895"/>
    <lineage>
        <taxon>Bacteria</taxon>
        <taxon>Pseudomonadati</taxon>
        <taxon>Pseudomonadota</taxon>
        <taxon>Betaproteobacteria</taxon>
        <taxon>Burkholderiales</taxon>
        <taxon>Oxalobacteraceae</taxon>
        <taxon>Telluria group</taxon>
        <taxon>Massilia</taxon>
    </lineage>
</organism>
<dbReference type="Pfam" id="PF18974">
    <property type="entry name" value="DUF5710"/>
    <property type="match status" value="1"/>
</dbReference>
<dbReference type="InterPro" id="IPR043764">
    <property type="entry name" value="DUF5710"/>
</dbReference>
<dbReference type="EMBL" id="JBHSMR010000013">
    <property type="protein sequence ID" value="MFC5478513.1"/>
    <property type="molecule type" value="Genomic_DNA"/>
</dbReference>
<sequence>MIFLKVPYAEKDEAKALGARWNPTRKCWYVPDGKDKEPFARWIAGGAEGGADAAKAPSSRDAFGAKPVIGAKYLELPHACNPFEECAECRPKLIESGWLEAHQAVRKLLAGL</sequence>
<keyword evidence="3" id="KW-1185">Reference proteome</keyword>
<evidence type="ECO:0000259" key="1">
    <source>
        <dbReference type="Pfam" id="PF18974"/>
    </source>
</evidence>
<gene>
    <name evidence="2" type="ORF">ACFPQ5_09960</name>
</gene>
<dbReference type="Proteomes" id="UP001596101">
    <property type="component" value="Unassembled WGS sequence"/>
</dbReference>
<reference evidence="3" key="1">
    <citation type="journal article" date="2019" name="Int. J. Syst. Evol. Microbiol.">
        <title>The Global Catalogue of Microorganisms (GCM) 10K type strain sequencing project: providing services to taxonomists for standard genome sequencing and annotation.</title>
        <authorList>
            <consortium name="The Broad Institute Genomics Platform"/>
            <consortium name="The Broad Institute Genome Sequencing Center for Infectious Disease"/>
            <person name="Wu L."/>
            <person name="Ma J."/>
        </authorList>
    </citation>
    <scope>NUCLEOTIDE SEQUENCE [LARGE SCALE GENOMIC DNA]</scope>
    <source>
        <strain evidence="3">CCUG 43111</strain>
    </source>
</reference>
<proteinExistence type="predicted"/>
<comment type="caution">
    <text evidence="2">The sequence shown here is derived from an EMBL/GenBank/DDBJ whole genome shotgun (WGS) entry which is preliminary data.</text>
</comment>